<protein>
    <submittedName>
        <fullName evidence="1">Uncharacterized protein</fullName>
    </submittedName>
</protein>
<comment type="caution">
    <text evidence="1">The sequence shown here is derived from an EMBL/GenBank/DDBJ whole genome shotgun (WGS) entry which is preliminary data.</text>
</comment>
<evidence type="ECO:0000313" key="1">
    <source>
        <dbReference type="EMBL" id="KAI2385456.1"/>
    </source>
</evidence>
<reference evidence="1" key="1">
    <citation type="journal article" date="2022" name="bioRxiv">
        <title>Population genetic analysis of Ophidiomyces ophidiicola, the causative agent of snake fungal disease, indicates recent introductions to the USA.</title>
        <authorList>
            <person name="Ladner J.T."/>
            <person name="Palmer J.M."/>
            <person name="Ettinger C.L."/>
            <person name="Stajich J.E."/>
            <person name="Farrell T.M."/>
            <person name="Glorioso B.M."/>
            <person name="Lawson B."/>
            <person name="Price S.J."/>
            <person name="Stengle A.G."/>
            <person name="Grear D.A."/>
            <person name="Lorch J.M."/>
        </authorList>
    </citation>
    <scope>NUCLEOTIDE SEQUENCE</scope>
    <source>
        <strain evidence="1">NWHC 24266-5</strain>
    </source>
</reference>
<name>A0ACB8UUQ0_9EURO</name>
<accession>A0ACB8UUQ0</accession>
<sequence length="1050" mass="117819">MVSSNTRSHSFRVLHKFKPDYSACTFTQYESERTGMRVVVIDQKGPKVYGYFVLATEIHDDSGSPHTLEHLCFMGSRNYQYKGFLDKLATRLYSDTNAWTATDHTAYTLDTAGWESFSSILPIYLEHIIVPTLTDAGCYTEVYHIDATGHDAGVVYSEMQGVQNRCSELVDLRSRRLLYPEGIGFRYETGGMMEQLRVLTADRIRAFHKEMYQPRNLCLVIIGEVDHTDLVSVLDKFEDTILDVIPSPDGPFQRPWIDSMQSPLLDKSIVETVEFPEEDESFGEIEIRFLGPDCNDRIQSAALNVSLLYLAGSSAALLENVLVEKEHATTAVYYSTDERPRTEIRFTLTSVATENLHNVERRFFEVLRDAMQQEIDMKYMRECIERQRRNWKFSVENSASSFADYVINDFLFGPKNGTKLLQVANMEEYQELESWHDNHWRGFIKQYLADAPHVSVLGVPSAKLAAKLKVDEEDRIKQRKESLGDTGLQILGEKLAKAMAENDKPIPRETIATISVPNTDSIHFIHTTPAKSGTALKGGRPDNDIQRRIDLDATELPLFIHFENITSNFVQFFLMISTQGVPVELLPMLSIYTESFFSLPINRNGQRLEFEQVIVDLERDTVGYSMDTCSPGNSEMLAITFQVELEKYKTAISYLKELTWGSIFEPERLVAVTTRLLSDVPDAKRNGSSMVDAVRYMIQYAPESIARARSTLVKSKYLKIVKRILAKEPQQAVQHMETIRKALFQPKNMRVLVIGDLERLPNPVSSWKPYIEGLDTTSSLHPIVSLSERLSDAGKVPGKLTYIIPMPTIDSSHANSSSKGLDSYDDPKLPALMVAVAYMNAVEGPLWVAVRGTGLAYGASFRYSIDSGLVHFNIYRSPNAFKAFEAAKKIVVDHVSGVAELDPVLSLEGAISTIVAGFANEQATYLLAAQENYIRDVIRNLPPDYKEVLLKKVRAVSVDQLKAALHDIVLPVLMPGSSDVIVTCSPVLEKGIRDGFESAGFTPEVQPLKHFEDGYGLRTGSEKDDGDASDEGEEEDEEDLGSGDSEDDEA</sequence>
<proteinExistence type="predicted"/>
<gene>
    <name evidence="1" type="ORF">LOY88_004074</name>
</gene>
<dbReference type="EMBL" id="JALBCA010000058">
    <property type="protein sequence ID" value="KAI2385456.1"/>
    <property type="molecule type" value="Genomic_DNA"/>
</dbReference>
<organism evidence="1">
    <name type="scientific">Ophidiomyces ophidiicola</name>
    <dbReference type="NCBI Taxonomy" id="1387563"/>
    <lineage>
        <taxon>Eukaryota</taxon>
        <taxon>Fungi</taxon>
        <taxon>Dikarya</taxon>
        <taxon>Ascomycota</taxon>
        <taxon>Pezizomycotina</taxon>
        <taxon>Eurotiomycetes</taxon>
        <taxon>Eurotiomycetidae</taxon>
        <taxon>Onygenales</taxon>
        <taxon>Onygenaceae</taxon>
        <taxon>Ophidiomyces</taxon>
    </lineage>
</organism>